<dbReference type="Proteomes" id="UP000004810">
    <property type="component" value="Unassembled WGS sequence"/>
</dbReference>
<dbReference type="EMBL" id="ADBV01010407">
    <property type="protein sequence ID" value="EJW75545.1"/>
    <property type="molecule type" value="Genomic_DNA"/>
</dbReference>
<evidence type="ECO:0000313" key="2">
    <source>
        <dbReference type="Proteomes" id="UP000004810"/>
    </source>
</evidence>
<organism evidence="1 2">
    <name type="scientific">Wuchereria bancrofti</name>
    <dbReference type="NCBI Taxonomy" id="6293"/>
    <lineage>
        <taxon>Eukaryota</taxon>
        <taxon>Metazoa</taxon>
        <taxon>Ecdysozoa</taxon>
        <taxon>Nematoda</taxon>
        <taxon>Chromadorea</taxon>
        <taxon>Rhabditida</taxon>
        <taxon>Spirurina</taxon>
        <taxon>Spiruromorpha</taxon>
        <taxon>Filarioidea</taxon>
        <taxon>Onchocercidae</taxon>
        <taxon>Wuchereria</taxon>
    </lineage>
</organism>
<protein>
    <submittedName>
        <fullName evidence="1">Uncharacterized protein</fullName>
    </submittedName>
</protein>
<feature type="non-terminal residue" evidence="1">
    <location>
        <position position="51"/>
    </location>
</feature>
<evidence type="ECO:0000313" key="1">
    <source>
        <dbReference type="EMBL" id="EJW75545.1"/>
    </source>
</evidence>
<comment type="caution">
    <text evidence="1">The sequence shown here is derived from an EMBL/GenBank/DDBJ whole genome shotgun (WGS) entry which is preliminary data.</text>
</comment>
<reference evidence="2" key="1">
    <citation type="submission" date="2012-08" db="EMBL/GenBank/DDBJ databases">
        <title>The Genome Sequence of Wuchereria bancrofti.</title>
        <authorList>
            <person name="Nutman T.B."/>
            <person name="Fink D.L."/>
            <person name="Russ C."/>
            <person name="Young S."/>
            <person name="Zeng Q."/>
            <person name="Koehrsen M."/>
            <person name="Alvarado L."/>
            <person name="Berlin A."/>
            <person name="Chapman S.B."/>
            <person name="Chen Z."/>
            <person name="Freedman E."/>
            <person name="Gellesch M."/>
            <person name="Goldberg J."/>
            <person name="Griggs A."/>
            <person name="Gujja S."/>
            <person name="Heilman E.R."/>
            <person name="Heiman D."/>
            <person name="Hepburn T."/>
            <person name="Howarth C."/>
            <person name="Jen D."/>
            <person name="Larson L."/>
            <person name="Lewis B."/>
            <person name="Mehta T."/>
            <person name="Park D."/>
            <person name="Pearson M."/>
            <person name="Roberts A."/>
            <person name="Saif S."/>
            <person name="Shea T."/>
            <person name="Shenoy N."/>
            <person name="Sisk P."/>
            <person name="Stolte C."/>
            <person name="Sykes S."/>
            <person name="Walk T."/>
            <person name="White J."/>
            <person name="Yandava C."/>
            <person name="Haas B."/>
            <person name="Henn M.R."/>
            <person name="Nusbaum C."/>
            <person name="Birren B."/>
        </authorList>
    </citation>
    <scope>NUCLEOTIDE SEQUENCE [LARGE SCALE GENOMIC DNA]</scope>
    <source>
        <strain evidence="2">NA</strain>
    </source>
</reference>
<accession>J9AMS2</accession>
<name>J9AMS2_WUCBA</name>
<gene>
    <name evidence="1" type="ORF">WUBG_13548</name>
</gene>
<proteinExistence type="predicted"/>
<sequence>MLRHVRIPSAVHSWLLRILAHFHHHYNWIAQLRLSVIFVALTPLISETKKQ</sequence>
<dbReference type="AlphaFoldDB" id="J9AMS2"/>